<dbReference type="PATRIC" id="fig|1203610.3.peg.4600"/>
<evidence type="ECO:0000313" key="2">
    <source>
        <dbReference type="Proteomes" id="UP000033035"/>
    </source>
</evidence>
<sequence>MGTSTSYKGLKGTPGWRELSTTVTSSCGSSKDNAAQRAFCKHASFVRENRRGNHGGGSGVGHAGTKAAKKLQSTFSSIRQTGLSQSLASWGMLLNEHSQPKDVINFLLEHVCGSASSLDEVAAKQAEKMLLEEICLDAESIQDLQDKFQETLQQYSDIQLLVRYFTYYLFTHLSQRFYESLVRKKGKDNAGRLFQDIKDYIKECVIDVSAQHDLQRVNWNNAEGLDIEERIFNETLNAFADYEN</sequence>
<organism evidence="1 2">
    <name type="scientific">Parabacteroides gordonii MS-1 = DSM 23371</name>
    <dbReference type="NCBI Taxonomy" id="1203610"/>
    <lineage>
        <taxon>Bacteria</taxon>
        <taxon>Pseudomonadati</taxon>
        <taxon>Bacteroidota</taxon>
        <taxon>Bacteroidia</taxon>
        <taxon>Bacteroidales</taxon>
        <taxon>Tannerellaceae</taxon>
        <taxon>Parabacteroides</taxon>
    </lineage>
</organism>
<evidence type="ECO:0000313" key="1">
    <source>
        <dbReference type="EMBL" id="KKB49449.1"/>
    </source>
</evidence>
<proteinExistence type="predicted"/>
<gene>
    <name evidence="1" type="ORF">HMPREF1536_04513</name>
</gene>
<dbReference type="RefSeq" id="WP_028729003.1">
    <property type="nucleotide sequence ID" value="NZ_KE386763.1"/>
</dbReference>
<reference evidence="1 2" key="1">
    <citation type="submission" date="2013-04" db="EMBL/GenBank/DDBJ databases">
        <title>The Genome Sequence of Parabacteroides gordonii DSM 23371.</title>
        <authorList>
            <consortium name="The Broad Institute Genomics Platform"/>
            <person name="Earl A."/>
            <person name="Ward D."/>
            <person name="Feldgarden M."/>
            <person name="Gevers D."/>
            <person name="Martens E."/>
            <person name="Sakamoto M."/>
            <person name="Benno Y."/>
            <person name="Suzuki N."/>
            <person name="Matsunaga N."/>
            <person name="Koshihara K."/>
            <person name="Seki M."/>
            <person name="Komiya H."/>
            <person name="Walker B."/>
            <person name="Young S."/>
            <person name="Zeng Q."/>
            <person name="Gargeya S."/>
            <person name="Fitzgerald M."/>
            <person name="Haas B."/>
            <person name="Abouelleil A."/>
            <person name="Allen A.W."/>
            <person name="Alvarado L."/>
            <person name="Arachchi H.M."/>
            <person name="Berlin A.M."/>
            <person name="Chapman S.B."/>
            <person name="Gainer-Dewar J."/>
            <person name="Goldberg J."/>
            <person name="Griggs A."/>
            <person name="Gujja S."/>
            <person name="Hansen M."/>
            <person name="Howarth C."/>
            <person name="Imamovic A."/>
            <person name="Ireland A."/>
            <person name="Larimer J."/>
            <person name="McCowan C."/>
            <person name="Murphy C."/>
            <person name="Pearson M."/>
            <person name="Poon T.W."/>
            <person name="Priest M."/>
            <person name="Roberts A."/>
            <person name="Saif S."/>
            <person name="Shea T."/>
            <person name="Sisk P."/>
            <person name="Sykes S."/>
            <person name="Wortman J."/>
            <person name="Nusbaum C."/>
            <person name="Birren B."/>
        </authorList>
    </citation>
    <scope>NUCLEOTIDE SEQUENCE [LARGE SCALE GENOMIC DNA]</scope>
    <source>
        <strain evidence="1 2">MS-1</strain>
    </source>
</reference>
<name>A0A0F5IV54_9BACT</name>
<protein>
    <submittedName>
        <fullName evidence="1">Uncharacterized protein</fullName>
    </submittedName>
</protein>
<dbReference type="EMBL" id="AQHW01000025">
    <property type="protein sequence ID" value="KKB49449.1"/>
    <property type="molecule type" value="Genomic_DNA"/>
</dbReference>
<accession>A0A0F5IV54</accession>
<dbReference type="STRING" id="1203610.HMPREF1536_04513"/>
<comment type="caution">
    <text evidence="1">The sequence shown here is derived from an EMBL/GenBank/DDBJ whole genome shotgun (WGS) entry which is preliminary data.</text>
</comment>
<dbReference type="Proteomes" id="UP000033035">
    <property type="component" value="Unassembled WGS sequence"/>
</dbReference>
<dbReference type="AlphaFoldDB" id="A0A0F5IV54"/>
<keyword evidence="2" id="KW-1185">Reference proteome</keyword>
<dbReference type="HOGENOM" id="CLU_1137197_0_0_10"/>